<evidence type="ECO:0000313" key="3">
    <source>
        <dbReference type="Proteomes" id="UP001159363"/>
    </source>
</evidence>
<keyword evidence="3" id="KW-1185">Reference proteome</keyword>
<protein>
    <submittedName>
        <fullName evidence="2">Uncharacterized protein</fullName>
    </submittedName>
</protein>
<name>A0ABQ9HVL6_9NEOP</name>
<evidence type="ECO:0000256" key="1">
    <source>
        <dbReference type="SAM" id="MobiDB-lite"/>
    </source>
</evidence>
<reference evidence="2 3" key="1">
    <citation type="submission" date="2023-02" db="EMBL/GenBank/DDBJ databases">
        <title>LHISI_Scaffold_Assembly.</title>
        <authorList>
            <person name="Stuart O.P."/>
            <person name="Cleave R."/>
            <person name="Magrath M.J.L."/>
            <person name="Mikheyev A.S."/>
        </authorList>
    </citation>
    <scope>NUCLEOTIDE SEQUENCE [LARGE SCALE GENOMIC DNA]</scope>
    <source>
        <strain evidence="2">Daus_M_001</strain>
        <tissue evidence="2">Leg muscle</tissue>
    </source>
</reference>
<dbReference type="EMBL" id="JARBHB010000003">
    <property type="protein sequence ID" value="KAJ8888423.1"/>
    <property type="molecule type" value="Genomic_DNA"/>
</dbReference>
<accession>A0ABQ9HVL6</accession>
<feature type="region of interest" description="Disordered" evidence="1">
    <location>
        <begin position="1"/>
        <end position="23"/>
    </location>
</feature>
<comment type="caution">
    <text evidence="2">The sequence shown here is derived from an EMBL/GenBank/DDBJ whole genome shotgun (WGS) entry which is preliminary data.</text>
</comment>
<proteinExistence type="predicted"/>
<organism evidence="2 3">
    <name type="scientific">Dryococelus australis</name>
    <dbReference type="NCBI Taxonomy" id="614101"/>
    <lineage>
        <taxon>Eukaryota</taxon>
        <taxon>Metazoa</taxon>
        <taxon>Ecdysozoa</taxon>
        <taxon>Arthropoda</taxon>
        <taxon>Hexapoda</taxon>
        <taxon>Insecta</taxon>
        <taxon>Pterygota</taxon>
        <taxon>Neoptera</taxon>
        <taxon>Polyneoptera</taxon>
        <taxon>Phasmatodea</taxon>
        <taxon>Verophasmatodea</taxon>
        <taxon>Anareolatae</taxon>
        <taxon>Phasmatidae</taxon>
        <taxon>Eurycanthinae</taxon>
        <taxon>Dryococelus</taxon>
    </lineage>
</organism>
<gene>
    <name evidence="2" type="ORF">PR048_007913</name>
</gene>
<evidence type="ECO:0000313" key="2">
    <source>
        <dbReference type="EMBL" id="KAJ8888423.1"/>
    </source>
</evidence>
<dbReference type="Proteomes" id="UP001159363">
    <property type="component" value="Chromosome 3"/>
</dbReference>
<sequence>MGGGPEGFRRGEGGGGMACGLPRRRNNEDVHQAAGLSPRQRPHPIRSLSPASIGIVAAPKRCRDRLLSRGRSRIFVCVNGAGRFRSSPGFLGGIPFSQPLISGAAPYSPRSTLIGSQDLDVKRRPNLATLSRLNRRLCSRSADCCSAGFHSRLVPLIPGREINFWYSSSHERTGPADHMVTVEQVPLAPRGVSRRGSPLDMALAQRPPTDQYCPARPPTDISQGNPGPVYYNPEACCGLQNQSDCRGGAPSTRPPLLRHQFITLLTEGPLPVMSQTASDLYNGLLDVCPHLGRGMKYFRRPAPAYARSI</sequence>